<reference evidence="3 4" key="2">
    <citation type="submission" date="2013-03" db="EMBL/GenBank/DDBJ databases">
        <title>Diversity in Clostridium botulinum.</title>
        <authorList>
            <person name="Timme R.E."/>
            <person name="Allard M."/>
            <person name="Luo Y."/>
            <person name="Strain E."/>
            <person name="Gonzalez-Escalona N."/>
            <person name="Brown E."/>
        </authorList>
    </citation>
    <scope>NUCLEOTIDE SEQUENCE [LARGE SCALE GENOMIC DNA]</scope>
    <source>
        <strain evidence="3 4">CFSAN001627</strain>
    </source>
</reference>
<feature type="chain" id="PRO_5004019852" description="Peptidase C39-like domain-containing protein" evidence="1">
    <location>
        <begin position="25"/>
        <end position="285"/>
    </location>
</feature>
<feature type="domain" description="Peptidase C39-like" evidence="2">
    <location>
        <begin position="111"/>
        <end position="255"/>
    </location>
</feature>
<dbReference type="Pfam" id="PF13529">
    <property type="entry name" value="Peptidase_C39_2"/>
    <property type="match status" value="1"/>
</dbReference>
<gene>
    <name evidence="3" type="ORF">CFSAN001627_21309</name>
</gene>
<evidence type="ECO:0000256" key="1">
    <source>
        <dbReference type="SAM" id="SignalP"/>
    </source>
</evidence>
<accession>M1ZTD4</accession>
<evidence type="ECO:0000313" key="3">
    <source>
        <dbReference type="EMBL" id="EKN40189.1"/>
    </source>
</evidence>
<keyword evidence="1" id="KW-0732">Signal</keyword>
<dbReference type="Proteomes" id="UP000011944">
    <property type="component" value="Unassembled WGS sequence"/>
</dbReference>
<reference evidence="3 4" key="1">
    <citation type="submission" date="2012-10" db="EMBL/GenBank/DDBJ databases">
        <authorList>
            <person name="Strain E.A."/>
            <person name="Brown E."/>
            <person name="Allard M.W."/>
            <person name="Gonzalez-Escalona N."/>
            <person name="Timme R."/>
        </authorList>
    </citation>
    <scope>NUCLEOTIDE SEQUENCE [LARGE SCALE GENOMIC DNA]</scope>
    <source>
        <strain evidence="3 4">CFSAN001627</strain>
    </source>
</reference>
<dbReference type="PATRIC" id="fig|1232189.3.peg.3344"/>
<comment type="caution">
    <text evidence="3">The sequence shown here is derived from an EMBL/GenBank/DDBJ whole genome shotgun (WGS) entry which is preliminary data.</text>
</comment>
<sequence length="285" mass="31586">MKTKLICGLLALGLVCSNTASVFAADSVKSTQNDNKTVSSTNSINEDGYTTEHIINPEDFPSGITEKDQKAREYFEKREAELKLMGSGSRSLARATNNSKYLRYDKINSPEKQKRSYWCGPAAALNAIDTRSYHSTGKNTNLTQDKLANVLITGGQTSFNDKWEEVLNKHAPGNNYQLRRGNGYSDLGWQNHIAQCIVTTIDKGFPVIVDTKQAANTAFLTSAYRNHYNSNGNNAIYHYIAVIGYMYSNGQYYINYMDSAGFNHGVYTVPLSTLAKASCPMGIVY</sequence>
<evidence type="ECO:0000259" key="2">
    <source>
        <dbReference type="Pfam" id="PF13529"/>
    </source>
</evidence>
<proteinExistence type="predicted"/>
<name>M1ZTD4_CLOBO</name>
<dbReference type="InterPro" id="IPR039564">
    <property type="entry name" value="Peptidase_C39-like"/>
</dbReference>
<protein>
    <recommendedName>
        <fullName evidence="2">Peptidase C39-like domain-containing protein</fullName>
    </recommendedName>
</protein>
<feature type="signal peptide" evidence="1">
    <location>
        <begin position="1"/>
        <end position="24"/>
    </location>
</feature>
<organism evidence="3 4">
    <name type="scientific">Clostridium botulinum CFSAN001627</name>
    <dbReference type="NCBI Taxonomy" id="1232189"/>
    <lineage>
        <taxon>Bacteria</taxon>
        <taxon>Bacillati</taxon>
        <taxon>Bacillota</taxon>
        <taxon>Clostridia</taxon>
        <taxon>Eubacteriales</taxon>
        <taxon>Clostridiaceae</taxon>
        <taxon>Clostridium</taxon>
    </lineage>
</organism>
<dbReference type="AlphaFoldDB" id="M1ZTD4"/>
<dbReference type="EMBL" id="AMXI01001314">
    <property type="protein sequence ID" value="EKN40189.1"/>
    <property type="molecule type" value="Genomic_DNA"/>
</dbReference>
<evidence type="ECO:0000313" key="4">
    <source>
        <dbReference type="Proteomes" id="UP000011944"/>
    </source>
</evidence>